<sequence>MNRRQRKKLSQRLFDAILSGDPARVRALLRSGADPEQADRDGATPLYLASVNGEAGIVRLLLAAGACPDTESGGPGTDGTPLCAAACWGHTETVRALLEHGADPGLREDRGTGRAPLDWALAGPHPTTAGLLAAAVAGAPRACRSDQAGLAHGALSADPSGDDPNDRP</sequence>
<evidence type="ECO:0000256" key="2">
    <source>
        <dbReference type="ARBA" id="ARBA00023043"/>
    </source>
</evidence>
<dbReference type="Proteomes" id="UP001470023">
    <property type="component" value="Unassembled WGS sequence"/>
</dbReference>
<feature type="repeat" description="ANK" evidence="3">
    <location>
        <begin position="41"/>
        <end position="73"/>
    </location>
</feature>
<accession>A0ABV1U4P9</accession>
<evidence type="ECO:0000256" key="3">
    <source>
        <dbReference type="PROSITE-ProRule" id="PRU00023"/>
    </source>
</evidence>
<dbReference type="Pfam" id="PF12796">
    <property type="entry name" value="Ank_2"/>
    <property type="match status" value="1"/>
</dbReference>
<proteinExistence type="predicted"/>
<gene>
    <name evidence="4" type="ORF">ABT272_13250</name>
</gene>
<dbReference type="SUPFAM" id="SSF48403">
    <property type="entry name" value="Ankyrin repeat"/>
    <property type="match status" value="1"/>
</dbReference>
<dbReference type="RefSeq" id="WP_352063528.1">
    <property type="nucleotide sequence ID" value="NZ_JBEPAZ010000009.1"/>
</dbReference>
<evidence type="ECO:0000313" key="4">
    <source>
        <dbReference type="EMBL" id="MER6428699.1"/>
    </source>
</evidence>
<comment type="caution">
    <text evidence="4">The sequence shown here is derived from an EMBL/GenBank/DDBJ whole genome shotgun (WGS) entry which is preliminary data.</text>
</comment>
<feature type="repeat" description="ANK" evidence="3">
    <location>
        <begin position="77"/>
        <end position="109"/>
    </location>
</feature>
<protein>
    <submittedName>
        <fullName evidence="4">Ankyrin repeat domain-containing protein</fullName>
    </submittedName>
</protein>
<keyword evidence="1" id="KW-0677">Repeat</keyword>
<reference evidence="4 5" key="1">
    <citation type="submission" date="2024-06" db="EMBL/GenBank/DDBJ databases">
        <title>The Natural Products Discovery Center: Release of the First 8490 Sequenced Strains for Exploring Actinobacteria Biosynthetic Diversity.</title>
        <authorList>
            <person name="Kalkreuter E."/>
            <person name="Kautsar S.A."/>
            <person name="Yang D."/>
            <person name="Bader C.D."/>
            <person name="Teijaro C.N."/>
            <person name="Fluegel L."/>
            <person name="Davis C.M."/>
            <person name="Simpson J.R."/>
            <person name="Lauterbach L."/>
            <person name="Steele A.D."/>
            <person name="Gui C."/>
            <person name="Meng S."/>
            <person name="Li G."/>
            <person name="Viehrig K."/>
            <person name="Ye F."/>
            <person name="Su P."/>
            <person name="Kiefer A.F."/>
            <person name="Nichols A."/>
            <person name="Cepeda A.J."/>
            <person name="Yan W."/>
            <person name="Fan B."/>
            <person name="Jiang Y."/>
            <person name="Adhikari A."/>
            <person name="Zheng C.-J."/>
            <person name="Schuster L."/>
            <person name="Cowan T.M."/>
            <person name="Smanski M.J."/>
            <person name="Chevrette M.G."/>
            <person name="De Carvalho L.P.S."/>
            <person name="Shen B."/>
        </authorList>
    </citation>
    <scope>NUCLEOTIDE SEQUENCE [LARGE SCALE GENOMIC DNA]</scope>
    <source>
        <strain evidence="4 5">NPDC001166</strain>
    </source>
</reference>
<dbReference type="PROSITE" id="PS50088">
    <property type="entry name" value="ANK_REPEAT"/>
    <property type="match status" value="2"/>
</dbReference>
<name>A0ABV1U4P9_9ACTN</name>
<keyword evidence="5" id="KW-1185">Reference proteome</keyword>
<dbReference type="InterPro" id="IPR036770">
    <property type="entry name" value="Ankyrin_rpt-contain_sf"/>
</dbReference>
<dbReference type="PRINTS" id="PR01415">
    <property type="entry name" value="ANKYRIN"/>
</dbReference>
<evidence type="ECO:0000313" key="5">
    <source>
        <dbReference type="Proteomes" id="UP001470023"/>
    </source>
</evidence>
<dbReference type="Gene3D" id="1.25.40.20">
    <property type="entry name" value="Ankyrin repeat-containing domain"/>
    <property type="match status" value="1"/>
</dbReference>
<keyword evidence="2 3" id="KW-0040">ANK repeat</keyword>
<dbReference type="PANTHER" id="PTHR24171">
    <property type="entry name" value="ANKYRIN REPEAT DOMAIN-CONTAINING PROTEIN 39-RELATED"/>
    <property type="match status" value="1"/>
</dbReference>
<dbReference type="SMART" id="SM00248">
    <property type="entry name" value="ANK"/>
    <property type="match status" value="3"/>
</dbReference>
<evidence type="ECO:0000256" key="1">
    <source>
        <dbReference type="ARBA" id="ARBA00022737"/>
    </source>
</evidence>
<dbReference type="PROSITE" id="PS50297">
    <property type="entry name" value="ANK_REP_REGION"/>
    <property type="match status" value="2"/>
</dbReference>
<dbReference type="EMBL" id="JBEPAZ010000009">
    <property type="protein sequence ID" value="MER6428699.1"/>
    <property type="molecule type" value="Genomic_DNA"/>
</dbReference>
<dbReference type="InterPro" id="IPR002110">
    <property type="entry name" value="Ankyrin_rpt"/>
</dbReference>
<organism evidence="4 5">
    <name type="scientific">Streptomyces sp. 900105245</name>
    <dbReference type="NCBI Taxonomy" id="3154379"/>
    <lineage>
        <taxon>Bacteria</taxon>
        <taxon>Bacillati</taxon>
        <taxon>Actinomycetota</taxon>
        <taxon>Actinomycetes</taxon>
        <taxon>Kitasatosporales</taxon>
        <taxon>Streptomycetaceae</taxon>
        <taxon>Streptomyces</taxon>
    </lineage>
</organism>